<keyword evidence="1" id="KW-0472">Membrane</keyword>
<accession>A0A5B7E734</accession>
<gene>
    <name evidence="2" type="ORF">E2C01_023074</name>
</gene>
<keyword evidence="1" id="KW-0812">Transmembrane</keyword>
<keyword evidence="1" id="KW-1133">Transmembrane helix</keyword>
<evidence type="ECO:0000313" key="3">
    <source>
        <dbReference type="Proteomes" id="UP000324222"/>
    </source>
</evidence>
<proteinExistence type="predicted"/>
<name>A0A5B7E734_PORTR</name>
<dbReference type="Proteomes" id="UP000324222">
    <property type="component" value="Unassembled WGS sequence"/>
</dbReference>
<protein>
    <submittedName>
        <fullName evidence="2">Uncharacterized protein</fullName>
    </submittedName>
</protein>
<feature type="transmembrane region" description="Helical" evidence="1">
    <location>
        <begin position="60"/>
        <end position="77"/>
    </location>
</feature>
<keyword evidence="3" id="KW-1185">Reference proteome</keyword>
<sequence>MCHMKQAEMDSLSLPKNLNQVVTGGGAGHTHPAPPAGTVWPAAGGCIFSKRKTNAEFKRPLYCVLNTSLAFVFWLGFPSQHANNAFVDEALQGLMPMVFLFSINLSASLHGIVLLPPVTRIKMKSDYNVVTLRDASTQLRGDSSSWSSSSSESSRGLSFLVPSSAALPLFLLGSIKPYLKQISLWFIANSKNTCLTCCSQLDVLPGCCLTLHPDVKACVVLPGVSPNHQARPETASHQRQQPYHQQHNVDIRQLIAQEFASEMERPVPAATAATMPKQIMEIKDFLLTARRKDAKCEYYCNCSGGYWAFLRLVLVLVVFSVNIYKSFLPIIPNPLPKNSKLGHHDG</sequence>
<evidence type="ECO:0000256" key="1">
    <source>
        <dbReference type="SAM" id="Phobius"/>
    </source>
</evidence>
<dbReference type="AlphaFoldDB" id="A0A5B7E734"/>
<comment type="caution">
    <text evidence="2">The sequence shown here is derived from an EMBL/GenBank/DDBJ whole genome shotgun (WGS) entry which is preliminary data.</text>
</comment>
<dbReference type="InterPro" id="IPR038464">
    <property type="entry name" value="Ribosomal_eL38_sf"/>
</dbReference>
<dbReference type="EMBL" id="VSRR010002142">
    <property type="protein sequence ID" value="MPC29822.1"/>
    <property type="molecule type" value="Genomic_DNA"/>
</dbReference>
<organism evidence="2 3">
    <name type="scientific">Portunus trituberculatus</name>
    <name type="common">Swimming crab</name>
    <name type="synonym">Neptunus trituberculatus</name>
    <dbReference type="NCBI Taxonomy" id="210409"/>
    <lineage>
        <taxon>Eukaryota</taxon>
        <taxon>Metazoa</taxon>
        <taxon>Ecdysozoa</taxon>
        <taxon>Arthropoda</taxon>
        <taxon>Crustacea</taxon>
        <taxon>Multicrustacea</taxon>
        <taxon>Malacostraca</taxon>
        <taxon>Eumalacostraca</taxon>
        <taxon>Eucarida</taxon>
        <taxon>Decapoda</taxon>
        <taxon>Pleocyemata</taxon>
        <taxon>Brachyura</taxon>
        <taxon>Eubrachyura</taxon>
        <taxon>Portunoidea</taxon>
        <taxon>Portunidae</taxon>
        <taxon>Portuninae</taxon>
        <taxon>Portunus</taxon>
    </lineage>
</organism>
<feature type="transmembrane region" description="Helical" evidence="1">
    <location>
        <begin position="305"/>
        <end position="324"/>
    </location>
</feature>
<reference evidence="2 3" key="1">
    <citation type="submission" date="2019-05" db="EMBL/GenBank/DDBJ databases">
        <title>Another draft genome of Portunus trituberculatus and its Hox gene families provides insights of decapod evolution.</title>
        <authorList>
            <person name="Jeong J.-H."/>
            <person name="Song I."/>
            <person name="Kim S."/>
            <person name="Choi T."/>
            <person name="Kim D."/>
            <person name="Ryu S."/>
            <person name="Kim W."/>
        </authorList>
    </citation>
    <scope>NUCLEOTIDE SEQUENCE [LARGE SCALE GENOMIC DNA]</scope>
    <source>
        <tissue evidence="2">Muscle</tissue>
    </source>
</reference>
<dbReference type="Gene3D" id="3.30.720.90">
    <property type="match status" value="1"/>
</dbReference>
<evidence type="ECO:0000313" key="2">
    <source>
        <dbReference type="EMBL" id="MPC29822.1"/>
    </source>
</evidence>
<feature type="transmembrane region" description="Helical" evidence="1">
    <location>
        <begin position="97"/>
        <end position="115"/>
    </location>
</feature>